<dbReference type="Proteomes" id="UP000035036">
    <property type="component" value="Plasmid pGSUB1"/>
</dbReference>
<gene>
    <name evidence="1" type="ORF">GSUB_17045</name>
</gene>
<dbReference type="SUPFAM" id="SSF48452">
    <property type="entry name" value="TPR-like"/>
    <property type="match status" value="1"/>
</dbReference>
<geneLocation type="plasmid" evidence="1 2">
    <name>pGSUB1</name>
</geneLocation>
<dbReference type="OrthoDB" id="6399948at2"/>
<dbReference type="AlphaFoldDB" id="A0A0B5FLC2"/>
<dbReference type="EMBL" id="CP010312">
    <property type="protein sequence ID" value="AJF08198.1"/>
    <property type="molecule type" value="Genomic_DNA"/>
</dbReference>
<evidence type="ECO:0000313" key="1">
    <source>
        <dbReference type="EMBL" id="AJF08198.1"/>
    </source>
</evidence>
<protein>
    <recommendedName>
        <fullName evidence="3">Tetratricopeptide repeat protein</fullName>
    </recommendedName>
</protein>
<accession>A0A0B5FLC2</accession>
<keyword evidence="1" id="KW-0614">Plasmid</keyword>
<evidence type="ECO:0000313" key="2">
    <source>
        <dbReference type="Proteomes" id="UP000035036"/>
    </source>
</evidence>
<dbReference type="RefSeq" id="WP_040202829.1">
    <property type="nucleotide sequence ID" value="NZ_CP010312.1"/>
</dbReference>
<keyword evidence="2" id="KW-1185">Reference proteome</keyword>
<reference evidence="1 2" key="1">
    <citation type="journal article" date="2015" name="Genome Announc.">
        <title>Genomes of Geoalkalibacter ferrihydriticus Z-0531T and Geoalkalibacter subterraneus Red1T, Two Haloalkaliphilic Metal-Reducing Deltaproteobacteria.</title>
        <authorList>
            <person name="Badalamenti J.P."/>
            <person name="Krajmalnik-Brown R."/>
            <person name="Torres C.I."/>
            <person name="Bond D.R."/>
        </authorList>
    </citation>
    <scope>NUCLEOTIDE SEQUENCE [LARGE SCALE GENOMIC DNA]</scope>
    <source>
        <strain evidence="1 2">Red1</strain>
        <plasmid evidence="2">Plasmid pGSUB1</plasmid>
    </source>
</reference>
<dbReference type="HOGENOM" id="CLU_916764_0_0_7"/>
<dbReference type="KEGG" id="gsb:GSUB_17045"/>
<dbReference type="InterPro" id="IPR011990">
    <property type="entry name" value="TPR-like_helical_dom_sf"/>
</dbReference>
<evidence type="ECO:0008006" key="3">
    <source>
        <dbReference type="Google" id="ProtNLM"/>
    </source>
</evidence>
<sequence length="363" mass="42618">MSERDTEKYCLEFIVSQDGSEGQFVEPHTDQRIKLEEEFDDLWGSFGRSGDKENTSRALRKMIKEHPDFVDAYAHLALLSMPPYSHDEFSKAARWYRQGYKVAASLIPENFNGQIDGRSFSNRPFFRIHQGLILCALWQKRFKSALPMMERHLAWDPDDRQGIRFLLGDIYLLHFKCQEARELLEETSQVDPYCWYSLGLLEFFEGNFVKALTCLRKGFARNPYIAEGLTGRNITPHSFWHPTTFGNVDQAQGYLDLLGYHLWETMPWGKDFIDWAFYCSRSLQERASFTQINEALGSAHDFETRRQVLEDEKALLSQIDDESSATWIEKIRTENGNLVWPWDKKQQERVRRAEKIMKRINNL</sequence>
<proteinExistence type="predicted"/>
<dbReference type="Gene3D" id="1.25.40.10">
    <property type="entry name" value="Tetratricopeptide repeat domain"/>
    <property type="match status" value="1"/>
</dbReference>
<name>A0A0B5FLC2_9BACT</name>
<organism evidence="1 2">
    <name type="scientific">Geoalkalibacter subterraneus</name>
    <dbReference type="NCBI Taxonomy" id="483547"/>
    <lineage>
        <taxon>Bacteria</taxon>
        <taxon>Pseudomonadati</taxon>
        <taxon>Thermodesulfobacteriota</taxon>
        <taxon>Desulfuromonadia</taxon>
        <taxon>Desulfuromonadales</taxon>
        <taxon>Geoalkalibacteraceae</taxon>
        <taxon>Geoalkalibacter</taxon>
    </lineage>
</organism>